<name>A0ABD3WRV7_SINWO</name>
<gene>
    <name evidence="1" type="ORF">ACJMK2_034066</name>
</gene>
<evidence type="ECO:0000313" key="2">
    <source>
        <dbReference type="Proteomes" id="UP001634394"/>
    </source>
</evidence>
<proteinExistence type="predicted"/>
<organism evidence="1 2">
    <name type="scientific">Sinanodonta woodiana</name>
    <name type="common">Chinese pond mussel</name>
    <name type="synonym">Anodonta woodiana</name>
    <dbReference type="NCBI Taxonomy" id="1069815"/>
    <lineage>
        <taxon>Eukaryota</taxon>
        <taxon>Metazoa</taxon>
        <taxon>Spiralia</taxon>
        <taxon>Lophotrochozoa</taxon>
        <taxon>Mollusca</taxon>
        <taxon>Bivalvia</taxon>
        <taxon>Autobranchia</taxon>
        <taxon>Heteroconchia</taxon>
        <taxon>Palaeoheterodonta</taxon>
        <taxon>Unionida</taxon>
        <taxon>Unionoidea</taxon>
        <taxon>Unionidae</taxon>
        <taxon>Unioninae</taxon>
        <taxon>Sinanodonta</taxon>
    </lineage>
</organism>
<dbReference type="AlphaFoldDB" id="A0ABD3WRV7"/>
<sequence>QVPHHWWCQNSARERPSSYEHVIELERGHLSTLKWTHALDAYSVHPSTPVA</sequence>
<feature type="non-terminal residue" evidence="1">
    <location>
        <position position="1"/>
    </location>
</feature>
<dbReference type="EMBL" id="JBJQND010000005">
    <property type="protein sequence ID" value="KAL3876196.1"/>
    <property type="molecule type" value="Genomic_DNA"/>
</dbReference>
<comment type="caution">
    <text evidence="1">The sequence shown here is derived from an EMBL/GenBank/DDBJ whole genome shotgun (WGS) entry which is preliminary data.</text>
</comment>
<protein>
    <recommendedName>
        <fullName evidence="3">MHC class I antigen</fullName>
    </recommendedName>
</protein>
<dbReference type="Proteomes" id="UP001634394">
    <property type="component" value="Unassembled WGS sequence"/>
</dbReference>
<keyword evidence="2" id="KW-1185">Reference proteome</keyword>
<evidence type="ECO:0000313" key="1">
    <source>
        <dbReference type="EMBL" id="KAL3876196.1"/>
    </source>
</evidence>
<evidence type="ECO:0008006" key="3">
    <source>
        <dbReference type="Google" id="ProtNLM"/>
    </source>
</evidence>
<accession>A0ABD3WRV7</accession>
<reference evidence="1 2" key="1">
    <citation type="submission" date="2024-11" db="EMBL/GenBank/DDBJ databases">
        <title>Chromosome-level genome assembly of the freshwater bivalve Anodonta woodiana.</title>
        <authorList>
            <person name="Chen X."/>
        </authorList>
    </citation>
    <scope>NUCLEOTIDE SEQUENCE [LARGE SCALE GENOMIC DNA]</scope>
    <source>
        <strain evidence="1">MN2024</strain>
        <tissue evidence="1">Gills</tissue>
    </source>
</reference>